<dbReference type="Proteomes" id="UP000216913">
    <property type="component" value="Unassembled WGS sequence"/>
</dbReference>
<sequence>MTARPSPESFTAPARDGYVIHGTRWLHPRSERAPVVVINAATSVHSRYYARYAAWLHARGRDVYTYDYRGIGLSRPATGLRGLDASWTDWGALDCDAVLRQVAHRHDDVPVDVVAHSFGGCALGLAANAARVRHVVTVAAQYAYWRDYAPRQRHAMWWRWHVLMPLLTRLCGYFPGKRLGWLEDTPAGVVRDWSSARPDYRQRPSMRTSPPAVAFSHLRARMLAIGLEDDPFGTEAALDRLLAHYGQCARTQLRIAPADIGAPAIGHFALFHERHAASLWPLTLTWLEQGRLPAGHVGRVSPASA</sequence>
<dbReference type="OrthoDB" id="9785076at2"/>
<organism evidence="2 3">
    <name type="scientific">Bordetella genomosp. 5</name>
    <dbReference type="NCBI Taxonomy" id="1395608"/>
    <lineage>
        <taxon>Bacteria</taxon>
        <taxon>Pseudomonadati</taxon>
        <taxon>Pseudomonadota</taxon>
        <taxon>Betaproteobacteria</taxon>
        <taxon>Burkholderiales</taxon>
        <taxon>Alcaligenaceae</taxon>
        <taxon>Bordetella</taxon>
    </lineage>
</organism>
<dbReference type="Gene3D" id="3.40.50.1820">
    <property type="entry name" value="alpha/beta hydrolase"/>
    <property type="match status" value="1"/>
</dbReference>
<protein>
    <submittedName>
        <fullName evidence="2">Alpha/beta hydrolase</fullName>
    </submittedName>
</protein>
<dbReference type="PIRSF" id="PIRSF037442">
    <property type="entry name" value="UCP037442_abhydr"/>
    <property type="match status" value="1"/>
</dbReference>
<gene>
    <name evidence="2" type="ORF">CAL25_07075</name>
</gene>
<evidence type="ECO:0000259" key="1">
    <source>
        <dbReference type="Pfam" id="PF12146"/>
    </source>
</evidence>
<dbReference type="GO" id="GO:0016787">
    <property type="term" value="F:hydrolase activity"/>
    <property type="evidence" value="ECO:0007669"/>
    <property type="project" value="UniProtKB-KW"/>
</dbReference>
<name>A0A261TWG2_9BORD</name>
<evidence type="ECO:0000313" key="3">
    <source>
        <dbReference type="Proteomes" id="UP000216913"/>
    </source>
</evidence>
<proteinExistence type="predicted"/>
<accession>A0A261TWG2</accession>
<dbReference type="AlphaFoldDB" id="A0A261TWG2"/>
<feature type="domain" description="Serine aminopeptidase S33" evidence="1">
    <location>
        <begin position="35"/>
        <end position="182"/>
    </location>
</feature>
<dbReference type="RefSeq" id="WP_094799468.1">
    <property type="nucleotide sequence ID" value="NZ_NEVP01000004.1"/>
</dbReference>
<dbReference type="InterPro" id="IPR017208">
    <property type="entry name" value="UCP037442_abhydr"/>
</dbReference>
<dbReference type="EMBL" id="NEVP01000004">
    <property type="protein sequence ID" value="OZI53969.1"/>
    <property type="molecule type" value="Genomic_DNA"/>
</dbReference>
<keyword evidence="3" id="KW-1185">Reference proteome</keyword>
<evidence type="ECO:0000313" key="2">
    <source>
        <dbReference type="EMBL" id="OZI53969.1"/>
    </source>
</evidence>
<dbReference type="InterPro" id="IPR022742">
    <property type="entry name" value="Hydrolase_4"/>
</dbReference>
<comment type="caution">
    <text evidence="2">The sequence shown here is derived from an EMBL/GenBank/DDBJ whole genome shotgun (WGS) entry which is preliminary data.</text>
</comment>
<dbReference type="SUPFAM" id="SSF53474">
    <property type="entry name" value="alpha/beta-Hydrolases"/>
    <property type="match status" value="1"/>
</dbReference>
<reference evidence="2 3" key="1">
    <citation type="submission" date="2017-05" db="EMBL/GenBank/DDBJ databases">
        <title>Complete and WGS of Bordetella genogroups.</title>
        <authorList>
            <person name="Spilker T."/>
            <person name="LiPuma J."/>
        </authorList>
    </citation>
    <scope>NUCLEOTIDE SEQUENCE [LARGE SCALE GENOMIC DNA]</scope>
    <source>
        <strain evidence="2 3">AU10456</strain>
    </source>
</reference>
<keyword evidence="2" id="KW-0378">Hydrolase</keyword>
<dbReference type="Pfam" id="PF12146">
    <property type="entry name" value="Hydrolase_4"/>
    <property type="match status" value="1"/>
</dbReference>
<dbReference type="InterPro" id="IPR029058">
    <property type="entry name" value="AB_hydrolase_fold"/>
</dbReference>